<feature type="domain" description="ATPase of the ABC class N-terminal" evidence="2">
    <location>
        <begin position="5"/>
        <end position="165"/>
    </location>
</feature>
<dbReference type="InterPro" id="IPR049069">
    <property type="entry name" value="MRB1590-like_C"/>
</dbReference>
<gene>
    <name evidence="4" type="ORF">SAMN02745135_01480</name>
</gene>
<sequence length="569" mass="65063">MKDKEFLRKRINQLDNKGYKLYKEIQGEYDFDDFILYIDYVQGDPFASPSRMRVRVSIEKAKIPKKYFDNKYKKIALEDFLIRSFHREIKSISKGIRGTGKSGLIHIDVGGQEILERTAAKINENYIEMRFFVGLPARGRKILAQIAIEMLFNEIPKIVENSLIYDNFNKTLMVEYINLIEDQIFLREEMKKRGLVTFIANDSILPRESGISDRPMKGRKVIPFKSPKSLEVEFNLPNRGHIKGMGIKRGVTLIVGGGYHGKSTLLKAIERGVYNHIPGDGREFVLTVEDAVKIRAEDGRKIENVDISPFISKLPFGLTTEDFTTENASGSTSQAANIMEALEIGTSLLLLDEDTSATNFMIRDGRMQSLVSKEKEPITPFIDRVRQLYEKMKISTILVVGGSGDYFDVADCVIMMENYEPKDVTDKAKRISEEYRSLRKIEVNNDFGRIKNRIPIKRSLEIKGKDKIKVKGIDKIMYGKTLIDLSFVEQLVDSSQTEAIANIIKYIRDRYINDKTSLKDIIKRVYKDIEEKSLDIISPYTGSPAGNLAMPRPYEVVAAINRLRIIKMK</sequence>
<accession>A0A1M5ULU4</accession>
<dbReference type="EMBL" id="FQXO01000037">
    <property type="protein sequence ID" value="SHH63910.1"/>
    <property type="molecule type" value="Genomic_DNA"/>
</dbReference>
<dbReference type="OrthoDB" id="9809999at2"/>
<evidence type="ECO:0000313" key="4">
    <source>
        <dbReference type="EMBL" id="SHH63910.1"/>
    </source>
</evidence>
<dbReference type="PANTHER" id="PTHR38149">
    <property type="entry name" value="ATPASE"/>
    <property type="match status" value="1"/>
</dbReference>
<evidence type="ECO:0000259" key="1">
    <source>
        <dbReference type="Pfam" id="PF09818"/>
    </source>
</evidence>
<dbReference type="InterPro" id="IPR019195">
    <property type="entry name" value="ABC_ATPase_put"/>
</dbReference>
<organism evidence="4 5">
    <name type="scientific">Caloranaerobacter azorensis DSM 13643</name>
    <dbReference type="NCBI Taxonomy" id="1121264"/>
    <lineage>
        <taxon>Bacteria</taxon>
        <taxon>Bacillati</taxon>
        <taxon>Bacillota</taxon>
        <taxon>Tissierellia</taxon>
        <taxon>Tissierellales</taxon>
        <taxon>Thermohalobacteraceae</taxon>
        <taxon>Caloranaerobacter</taxon>
    </lineage>
</organism>
<dbReference type="Pfam" id="PF20446">
    <property type="entry name" value="ABC_N"/>
    <property type="match status" value="1"/>
</dbReference>
<feature type="domain" description="ATPase of the ABC class C-terminal" evidence="1">
    <location>
        <begin position="173"/>
        <end position="453"/>
    </location>
</feature>
<dbReference type="AlphaFoldDB" id="A0A1M5ULU4"/>
<keyword evidence="5" id="KW-1185">Reference proteome</keyword>
<dbReference type="InterPro" id="IPR027417">
    <property type="entry name" value="P-loop_NTPase"/>
</dbReference>
<evidence type="ECO:0000259" key="3">
    <source>
        <dbReference type="Pfam" id="PF21117"/>
    </source>
</evidence>
<dbReference type="RefSeq" id="WP_073196622.1">
    <property type="nucleotide sequence ID" value="NZ_FQXO01000037.1"/>
</dbReference>
<evidence type="ECO:0000313" key="5">
    <source>
        <dbReference type="Proteomes" id="UP000183967"/>
    </source>
</evidence>
<dbReference type="InterPro" id="IPR046833">
    <property type="entry name" value="ABC_N"/>
</dbReference>
<dbReference type="Pfam" id="PF21117">
    <property type="entry name" value="MRB1590_C"/>
    <property type="match status" value="1"/>
</dbReference>
<dbReference type="SUPFAM" id="SSF52540">
    <property type="entry name" value="P-loop containing nucleoside triphosphate hydrolases"/>
    <property type="match status" value="1"/>
</dbReference>
<dbReference type="Proteomes" id="UP000183967">
    <property type="component" value="Unassembled WGS sequence"/>
</dbReference>
<protein>
    <submittedName>
        <fullName evidence="4">Predicted ATPase of the ABC class</fullName>
    </submittedName>
</protein>
<dbReference type="Gene3D" id="3.40.50.300">
    <property type="entry name" value="P-loop containing nucleotide triphosphate hydrolases"/>
    <property type="match status" value="1"/>
</dbReference>
<dbReference type="Pfam" id="PF09818">
    <property type="entry name" value="ABC_ATPase"/>
    <property type="match status" value="1"/>
</dbReference>
<dbReference type="InterPro" id="IPR046834">
    <property type="entry name" value="ABC_ATPase_C"/>
</dbReference>
<proteinExistence type="predicted"/>
<dbReference type="PANTHER" id="PTHR38149:SF1">
    <property type="entry name" value="ATPASE"/>
    <property type="match status" value="1"/>
</dbReference>
<reference evidence="5" key="1">
    <citation type="submission" date="2016-11" db="EMBL/GenBank/DDBJ databases">
        <authorList>
            <person name="Varghese N."/>
            <person name="Submissions S."/>
        </authorList>
    </citation>
    <scope>NUCLEOTIDE SEQUENCE [LARGE SCALE GENOMIC DNA]</scope>
    <source>
        <strain evidence="5">DSM 13643</strain>
    </source>
</reference>
<name>A0A1M5ULU4_9FIRM</name>
<feature type="domain" description="MRB1590-like C-terminal" evidence="3">
    <location>
        <begin position="467"/>
        <end position="569"/>
    </location>
</feature>
<evidence type="ECO:0000259" key="2">
    <source>
        <dbReference type="Pfam" id="PF20446"/>
    </source>
</evidence>